<proteinExistence type="predicted"/>
<evidence type="ECO:0000313" key="2">
    <source>
        <dbReference type="Proteomes" id="UP001364695"/>
    </source>
</evidence>
<dbReference type="Proteomes" id="UP001364695">
    <property type="component" value="Unassembled WGS sequence"/>
</dbReference>
<evidence type="ECO:0000313" key="1">
    <source>
        <dbReference type="EMBL" id="MEJ7136882.1"/>
    </source>
</evidence>
<reference evidence="1" key="1">
    <citation type="submission" date="2023-10" db="EMBL/GenBank/DDBJ databases">
        <title>Amphibacter perezi, gen. nov., sp. nov. a novel taxa of the family Comamonadaceae, class Betaproteobacteria isolated from the skin microbiota of Pelophylax perezi from different populations.</title>
        <authorList>
            <person name="Costa S."/>
            <person name="Proenca D.N."/>
            <person name="Lopes I."/>
            <person name="Morais P.V."/>
        </authorList>
    </citation>
    <scope>NUCLEOTIDE SEQUENCE</scope>
    <source>
        <strain evidence="1">SL12-8</strain>
    </source>
</reference>
<comment type="caution">
    <text evidence="1">The sequence shown here is derived from an EMBL/GenBank/DDBJ whole genome shotgun (WGS) entry which is preliminary data.</text>
</comment>
<protein>
    <submittedName>
        <fullName evidence="1">Uncharacterized protein</fullName>
    </submittedName>
</protein>
<name>A0ACC6NY43_9BURK</name>
<keyword evidence="2" id="KW-1185">Reference proteome</keyword>
<accession>A0ACC6NY43</accession>
<organism evidence="1 2">
    <name type="scientific">Amphibiibacter pelophylacis</name>
    <dbReference type="NCBI Taxonomy" id="1799477"/>
    <lineage>
        <taxon>Bacteria</taxon>
        <taxon>Pseudomonadati</taxon>
        <taxon>Pseudomonadota</taxon>
        <taxon>Betaproteobacteria</taxon>
        <taxon>Burkholderiales</taxon>
        <taxon>Sphaerotilaceae</taxon>
        <taxon>Amphibiibacter</taxon>
    </lineage>
</organism>
<sequence length="512" mass="55694">MAPVPLGLAPPLKVADVVLRGLRACGRYDGQVLRTTLQFTFHNPTAQRMWVCHTFAIPPRATLGAWQAPDTLEASLAQDTRYAVAGVYHLRLRSLLPGETVLVEVAWAQELTPESGRARLVIPSTVAPYCGARLDCGTQIHLFHWDFKPAPKEWLEGYRFDLLLHLEGPAARARVGSASHAISVGPADGALDVRLLAPAWMDRDAVILLDDIPQPDAAPAAQRDRPLKLIILLDISGSMRDHLGQAQTALLHLVDVLQQGAVTDGEASLESLWLHRFDETLMPVMRARADQPRQLTALREAVLSSQSGSRGTALLEALAELAQRAEASTAPHDVLLISEGHEVPGVRQWLAAFPADRTAYPLRIHALGLGRAPSADILQALCHVTGGYCEFVTPNENAAAAIARLAHRIRTAPPNAVSDTGCLSGAPYSQQIPARCPPNTAIGPAPEIFHKTAQLLAHSQSGSGWDTHQALPAQVGESWGETEESLLWRIKQYRLRHPTPAFLRRPRRVEVS</sequence>
<gene>
    <name evidence="1" type="ORF">RV045_00360</name>
</gene>
<dbReference type="EMBL" id="JAWDIE010000001">
    <property type="protein sequence ID" value="MEJ7136882.1"/>
    <property type="molecule type" value="Genomic_DNA"/>
</dbReference>